<dbReference type="Proteomes" id="UP000019666">
    <property type="component" value="Unassembled WGS sequence"/>
</dbReference>
<protein>
    <submittedName>
        <fullName evidence="3">Tricarboxylate transport protein TctB</fullName>
    </submittedName>
</protein>
<feature type="transmembrane region" description="Helical" evidence="1">
    <location>
        <begin position="6"/>
        <end position="25"/>
    </location>
</feature>
<sequence length="162" mass="16542">MTGFRVGEAVLGLIAVGLAATIAWGTWTAPAVAARTVVGPGVFPTLIALGLLGVGARLLYEAWSRSAPAVVLPPVDWPAALVVAGSLLGFLLLLERLGWIVSAALLFLAVARGFGGRAWLLNGLIGLGLAALVFLVFDTGLGLSLPVGRWIEPLLAALGLLA</sequence>
<proteinExistence type="predicted"/>
<feature type="transmembrane region" description="Helical" evidence="1">
    <location>
        <begin position="118"/>
        <end position="137"/>
    </location>
</feature>
<keyword evidence="4" id="KW-1185">Reference proteome</keyword>
<dbReference type="EMBL" id="AOSK01000043">
    <property type="protein sequence ID" value="EYD76542.1"/>
    <property type="molecule type" value="Genomic_DNA"/>
</dbReference>
<dbReference type="InterPro" id="IPR009936">
    <property type="entry name" value="DUF1468"/>
</dbReference>
<keyword evidence="1" id="KW-1133">Transmembrane helix</keyword>
<reference evidence="3 4" key="1">
    <citation type="submission" date="2013-02" db="EMBL/GenBank/DDBJ databases">
        <authorList>
            <person name="Fiebig A."/>
            <person name="Goeker M."/>
            <person name="Klenk H.-P.P."/>
        </authorList>
    </citation>
    <scope>NUCLEOTIDE SEQUENCE [LARGE SCALE GENOMIC DNA]</scope>
    <source>
        <strain evidence="3 4">DSM 19309</strain>
    </source>
</reference>
<dbReference type="AlphaFoldDB" id="A0A017HQ07"/>
<keyword evidence="1" id="KW-0812">Transmembrane</keyword>
<evidence type="ECO:0000313" key="3">
    <source>
        <dbReference type="EMBL" id="EYD76542.1"/>
    </source>
</evidence>
<comment type="caution">
    <text evidence="3">The sequence shown here is derived from an EMBL/GenBank/DDBJ whole genome shotgun (WGS) entry which is preliminary data.</text>
</comment>
<accession>A0A017HQ07</accession>
<dbReference type="Pfam" id="PF07331">
    <property type="entry name" value="TctB"/>
    <property type="match status" value="1"/>
</dbReference>
<dbReference type="RefSeq" id="WP_037278660.1">
    <property type="nucleotide sequence ID" value="NZ_KK088556.1"/>
</dbReference>
<feature type="domain" description="DUF1468" evidence="2">
    <location>
        <begin position="10"/>
        <end position="146"/>
    </location>
</feature>
<feature type="transmembrane region" description="Helical" evidence="1">
    <location>
        <begin position="37"/>
        <end position="60"/>
    </location>
</feature>
<dbReference type="HOGENOM" id="CLU_110735_0_1_5"/>
<feature type="transmembrane region" description="Helical" evidence="1">
    <location>
        <begin position="80"/>
        <end position="111"/>
    </location>
</feature>
<name>A0A017HQ07_9RHOB</name>
<organism evidence="3 4">
    <name type="scientific">Rubellimicrobium mesophilum DSM 19309</name>
    <dbReference type="NCBI Taxonomy" id="442562"/>
    <lineage>
        <taxon>Bacteria</taxon>
        <taxon>Pseudomonadati</taxon>
        <taxon>Pseudomonadota</taxon>
        <taxon>Alphaproteobacteria</taxon>
        <taxon>Rhodobacterales</taxon>
        <taxon>Roseobacteraceae</taxon>
        <taxon>Rubellimicrobium</taxon>
    </lineage>
</organism>
<keyword evidence="1" id="KW-0472">Membrane</keyword>
<evidence type="ECO:0000256" key="1">
    <source>
        <dbReference type="SAM" id="Phobius"/>
    </source>
</evidence>
<evidence type="ECO:0000259" key="2">
    <source>
        <dbReference type="Pfam" id="PF07331"/>
    </source>
</evidence>
<evidence type="ECO:0000313" key="4">
    <source>
        <dbReference type="Proteomes" id="UP000019666"/>
    </source>
</evidence>
<dbReference type="STRING" id="442562.Rumeso_01963"/>
<gene>
    <name evidence="3" type="ORF">Rumeso_01963</name>
</gene>